<dbReference type="CTD" id="36378597"/>
<evidence type="ECO:0000256" key="3">
    <source>
        <dbReference type="ARBA" id="ARBA00022574"/>
    </source>
</evidence>
<accession>A0A090LDP4</accession>
<feature type="compositionally biased region" description="Basic and acidic residues" evidence="10">
    <location>
        <begin position="361"/>
        <end position="373"/>
    </location>
</feature>
<dbReference type="InterPro" id="IPR001680">
    <property type="entry name" value="WD40_rpt"/>
</dbReference>
<dbReference type="InterPro" id="IPR045145">
    <property type="entry name" value="PTHR15271"/>
</dbReference>
<feature type="compositionally biased region" description="Basic residues" evidence="10">
    <location>
        <begin position="374"/>
        <end position="384"/>
    </location>
</feature>
<dbReference type="GO" id="GO:0005634">
    <property type="term" value="C:nucleus"/>
    <property type="evidence" value="ECO:0007669"/>
    <property type="project" value="UniProtKB-SubCell"/>
</dbReference>
<dbReference type="GO" id="GO:0033186">
    <property type="term" value="C:CAF-1 complex"/>
    <property type="evidence" value="ECO:0007669"/>
    <property type="project" value="TreeGrafter"/>
</dbReference>
<evidence type="ECO:0000256" key="7">
    <source>
        <dbReference type="ARBA" id="ARBA00023204"/>
    </source>
</evidence>
<dbReference type="InterPro" id="IPR036322">
    <property type="entry name" value="WD40_repeat_dom_sf"/>
</dbReference>
<dbReference type="Proteomes" id="UP000035682">
    <property type="component" value="Unplaced"/>
</dbReference>
<evidence type="ECO:0000313" key="13">
    <source>
        <dbReference type="Proteomes" id="UP000035682"/>
    </source>
</evidence>
<dbReference type="STRING" id="34506.A0A090LDP4"/>
<protein>
    <submittedName>
        <fullName evidence="12 14">Chromatin assembly factor 1 subunit B</fullName>
    </submittedName>
</protein>
<keyword evidence="7" id="KW-0234">DNA repair</keyword>
<reference evidence="14" key="2">
    <citation type="submission" date="2020-12" db="UniProtKB">
        <authorList>
            <consortium name="WormBaseParasite"/>
        </authorList>
    </citation>
    <scope>IDENTIFICATION</scope>
</reference>
<reference evidence="12 13" key="1">
    <citation type="submission" date="2014-09" db="EMBL/GenBank/DDBJ databases">
        <authorList>
            <person name="Martin A.A."/>
        </authorList>
    </citation>
    <scope>NUCLEOTIDE SEQUENCE</scope>
    <source>
        <strain evidence="13">ED321</strain>
        <strain evidence="12">ED321 Heterogonic</strain>
    </source>
</reference>
<evidence type="ECO:0000313" key="14">
    <source>
        <dbReference type="WBParaSite" id="SRAE_2000090300.1"/>
    </source>
</evidence>
<feature type="repeat" description="WD" evidence="9">
    <location>
        <begin position="78"/>
        <end position="119"/>
    </location>
</feature>
<dbReference type="SMART" id="SM00320">
    <property type="entry name" value="WD40"/>
    <property type="match status" value="3"/>
</dbReference>
<dbReference type="GeneID" id="36378597"/>
<keyword evidence="5" id="KW-0227">DNA damage</keyword>
<keyword evidence="4" id="KW-0677">Repeat</keyword>
<evidence type="ECO:0000256" key="1">
    <source>
        <dbReference type="ARBA" id="ARBA00004123"/>
    </source>
</evidence>
<keyword evidence="8" id="KW-0539">Nucleus</keyword>
<dbReference type="WormBase" id="SRAE_2000090300">
    <property type="protein sequence ID" value="SRP05607"/>
    <property type="gene ID" value="WBGene00261103"/>
</dbReference>
<sequence length="452" mass="51371">MNCDIMDYYMPEIYWHDKKPITSVDILQAGFNHSSDHPIYRLATASMESQVRLWNFRFDNDLSSDSKSSLAVEFIADLAGHNAGVNIVRFSGDGEYIASGDTAGYLFLWKLSTAPVQQNPIGKSDDDLPPNKENWVLFKRPFCMNDDITYLAWSKCSRYLAVSSKASESFCNGISWDPRGNFIATLSTDRKLDIIQLKNGYKVKSISAVQFPPSNSELFSIDSKCRESLVQGRPLIFIPNNRPTIRVSFSPHFYELRKDCKINYSGLPYRLIFAIMDKDSVKFYDSQSDIPFAYVDQIHYDFLYDLSWSPNGEIVVISSNEGFNSFIKFKKGTLGEVLKETPEFVSNPELFIAKVSQKKKKDNDDKKKQEVRTPKGKTSKVKKGKLSDIGVEDGNRTQNNDFKNVKECVPPPSQTLLKFFQRSKMVEKKPIGSEETKVDCTNQDVPIILLAD</sequence>
<dbReference type="RefSeq" id="XP_024505433.1">
    <property type="nucleotide sequence ID" value="XM_024651790.1"/>
</dbReference>
<dbReference type="PROSITE" id="PS50082">
    <property type="entry name" value="WD_REPEATS_2"/>
    <property type="match status" value="1"/>
</dbReference>
<dbReference type="GO" id="GO:0006334">
    <property type="term" value="P:nucleosome assembly"/>
    <property type="evidence" value="ECO:0007669"/>
    <property type="project" value="TreeGrafter"/>
</dbReference>
<comment type="similarity">
    <text evidence="2">Belongs to the WD repeat HIR1 family.</text>
</comment>
<dbReference type="EMBL" id="LN609529">
    <property type="protein sequence ID" value="CEF66233.2"/>
    <property type="molecule type" value="Genomic_DNA"/>
</dbReference>
<dbReference type="SUPFAM" id="SSF50978">
    <property type="entry name" value="WD40 repeat-like"/>
    <property type="match status" value="1"/>
</dbReference>
<dbReference type="Gene3D" id="2.130.10.10">
    <property type="entry name" value="YVTN repeat-like/Quinoprotein amine dehydrogenase"/>
    <property type="match status" value="2"/>
</dbReference>
<keyword evidence="3 9" id="KW-0853">WD repeat</keyword>
<dbReference type="PANTHER" id="PTHR15271:SF4">
    <property type="entry name" value="CHROMATIN ASSEMBLY FACTOR 1 SUBUNIT B"/>
    <property type="match status" value="1"/>
</dbReference>
<feature type="region of interest" description="Disordered" evidence="10">
    <location>
        <begin position="356"/>
        <end position="409"/>
    </location>
</feature>
<evidence type="ECO:0000256" key="8">
    <source>
        <dbReference type="ARBA" id="ARBA00023242"/>
    </source>
</evidence>
<dbReference type="WBParaSite" id="SRAE_2000090300.1">
    <property type="protein sequence ID" value="SRAE_2000090300.1"/>
    <property type="gene ID" value="WBGene00261103"/>
</dbReference>
<dbReference type="InterPro" id="IPR055410">
    <property type="entry name" value="Beta-prop_CAF1B_HIR1"/>
</dbReference>
<keyword evidence="13" id="KW-1185">Reference proteome</keyword>
<evidence type="ECO:0000256" key="9">
    <source>
        <dbReference type="PROSITE-ProRule" id="PRU00221"/>
    </source>
</evidence>
<dbReference type="InterPro" id="IPR015943">
    <property type="entry name" value="WD40/YVTN_repeat-like_dom_sf"/>
</dbReference>
<keyword evidence="6" id="KW-0156">Chromatin regulator</keyword>
<organism evidence="12">
    <name type="scientific">Strongyloides ratti</name>
    <name type="common">Parasitic roundworm</name>
    <dbReference type="NCBI Taxonomy" id="34506"/>
    <lineage>
        <taxon>Eukaryota</taxon>
        <taxon>Metazoa</taxon>
        <taxon>Ecdysozoa</taxon>
        <taxon>Nematoda</taxon>
        <taxon>Chromadorea</taxon>
        <taxon>Rhabditida</taxon>
        <taxon>Tylenchina</taxon>
        <taxon>Panagrolaimomorpha</taxon>
        <taxon>Strongyloidoidea</taxon>
        <taxon>Strongyloididae</taxon>
        <taxon>Strongyloides</taxon>
    </lineage>
</organism>
<evidence type="ECO:0000259" key="11">
    <source>
        <dbReference type="Pfam" id="PF24105"/>
    </source>
</evidence>
<evidence type="ECO:0000256" key="6">
    <source>
        <dbReference type="ARBA" id="ARBA00022853"/>
    </source>
</evidence>
<evidence type="ECO:0000256" key="2">
    <source>
        <dbReference type="ARBA" id="ARBA00007306"/>
    </source>
</evidence>
<evidence type="ECO:0000313" key="15">
    <source>
        <dbReference type="WormBase" id="SRAE_2000090300"/>
    </source>
</evidence>
<gene>
    <name evidence="12 14 15" type="ORF">SRAE_2000090300</name>
</gene>
<feature type="domain" description="CAF1B/HIR1 beta-propeller" evidence="11">
    <location>
        <begin position="6"/>
        <end position="216"/>
    </location>
</feature>
<comment type="subcellular location">
    <subcellularLocation>
        <location evidence="1">Nucleus</location>
    </subcellularLocation>
</comment>
<dbReference type="OMA" id="CEIAWHD"/>
<proteinExistence type="inferred from homology"/>
<dbReference type="GO" id="GO:0006281">
    <property type="term" value="P:DNA repair"/>
    <property type="evidence" value="ECO:0007669"/>
    <property type="project" value="UniProtKB-KW"/>
</dbReference>
<dbReference type="AlphaFoldDB" id="A0A090LDP4"/>
<evidence type="ECO:0000256" key="10">
    <source>
        <dbReference type="SAM" id="MobiDB-lite"/>
    </source>
</evidence>
<dbReference type="PROSITE" id="PS50294">
    <property type="entry name" value="WD_REPEATS_REGION"/>
    <property type="match status" value="1"/>
</dbReference>
<dbReference type="PANTHER" id="PTHR15271">
    <property type="entry name" value="CHROMATIN ASSEMBLY FACTOR 1 SUBUNIT B"/>
    <property type="match status" value="1"/>
</dbReference>
<evidence type="ECO:0000256" key="5">
    <source>
        <dbReference type="ARBA" id="ARBA00022763"/>
    </source>
</evidence>
<evidence type="ECO:0000313" key="12">
    <source>
        <dbReference type="EMBL" id="CEF66233.2"/>
    </source>
</evidence>
<name>A0A090LDP4_STRRB</name>
<feature type="domain" description="CAF1B/HIR1 beta-propeller" evidence="11">
    <location>
        <begin position="233"/>
        <end position="334"/>
    </location>
</feature>
<evidence type="ECO:0000256" key="4">
    <source>
        <dbReference type="ARBA" id="ARBA00022737"/>
    </source>
</evidence>
<dbReference type="OrthoDB" id="71227at2759"/>
<dbReference type="Pfam" id="PF24105">
    <property type="entry name" value="Beta-prop_CAF1B_HIR1"/>
    <property type="match status" value="2"/>
</dbReference>
<dbReference type="GO" id="GO:0006335">
    <property type="term" value="P:DNA replication-dependent chromatin assembly"/>
    <property type="evidence" value="ECO:0007669"/>
    <property type="project" value="InterPro"/>
</dbReference>